<dbReference type="EMBL" id="BANX01000005">
    <property type="protein sequence ID" value="GAC66945.1"/>
    <property type="molecule type" value="Genomic_DNA"/>
</dbReference>
<dbReference type="OrthoDB" id="5116616at2"/>
<comment type="caution">
    <text evidence="1">The sequence shown here is derived from an EMBL/GenBank/DDBJ whole genome shotgun (WGS) entry which is preliminary data.</text>
</comment>
<accession>M0QEE5</accession>
<dbReference type="AlphaFoldDB" id="M0QEE5"/>
<gene>
    <name evidence="1" type="ORF">GS4_05_01570</name>
</gene>
<dbReference type="Proteomes" id="UP000011666">
    <property type="component" value="Unassembled WGS sequence"/>
</dbReference>
<name>M0QEE5_9ACTN</name>
<proteinExistence type="predicted"/>
<dbReference type="STRING" id="1223545.GS4_05_01570"/>
<organism evidence="1 2">
    <name type="scientific">Gordonia soli NBRC 108243</name>
    <dbReference type="NCBI Taxonomy" id="1223545"/>
    <lineage>
        <taxon>Bacteria</taxon>
        <taxon>Bacillati</taxon>
        <taxon>Actinomycetota</taxon>
        <taxon>Actinomycetes</taxon>
        <taxon>Mycobacteriales</taxon>
        <taxon>Gordoniaceae</taxon>
        <taxon>Gordonia</taxon>
    </lineage>
</organism>
<reference evidence="1 2" key="1">
    <citation type="submission" date="2013-01" db="EMBL/GenBank/DDBJ databases">
        <title>Whole genome shotgun sequence of Gordonia soli NBRC 108243.</title>
        <authorList>
            <person name="Isaki-Nakamura S."/>
            <person name="Hosoyama A."/>
            <person name="Tsuchikane K."/>
            <person name="Ando Y."/>
            <person name="Baba S."/>
            <person name="Ohji S."/>
            <person name="Hamada M."/>
            <person name="Tamura T."/>
            <person name="Yamazoe A."/>
            <person name="Yamazaki S."/>
            <person name="Fujita N."/>
        </authorList>
    </citation>
    <scope>NUCLEOTIDE SEQUENCE [LARGE SCALE GENOMIC DNA]</scope>
    <source>
        <strain evidence="1 2">NBRC 108243</strain>
    </source>
</reference>
<evidence type="ECO:0000313" key="1">
    <source>
        <dbReference type="EMBL" id="GAC66945.1"/>
    </source>
</evidence>
<protein>
    <submittedName>
        <fullName evidence="1">Uncharacterized protein</fullName>
    </submittedName>
</protein>
<keyword evidence="2" id="KW-1185">Reference proteome</keyword>
<evidence type="ECO:0000313" key="2">
    <source>
        <dbReference type="Proteomes" id="UP000011666"/>
    </source>
</evidence>
<sequence>MFEQDRTDRARLLRRWTPSVIRPTKEDLPAEAERNGADPATVTAIRHTPLEFYSNFAEVSAAVDHM</sequence>